<evidence type="ECO:0000313" key="9">
    <source>
        <dbReference type="EMBL" id="ODB96738.1"/>
    </source>
</evidence>
<evidence type="ECO:0000256" key="8">
    <source>
        <dbReference type="SAM" id="SignalP"/>
    </source>
</evidence>
<dbReference type="SUPFAM" id="SSF56935">
    <property type="entry name" value="Porins"/>
    <property type="match status" value="1"/>
</dbReference>
<dbReference type="RefSeq" id="WP_069004465.1">
    <property type="nucleotide sequence ID" value="NZ_LVJW01000003.1"/>
</dbReference>
<evidence type="ECO:0000256" key="6">
    <source>
        <dbReference type="ARBA" id="ARBA00023136"/>
    </source>
</evidence>
<comment type="subcellular location">
    <subcellularLocation>
        <location evidence="1">Cell outer membrane</location>
        <topology evidence="1">Multi-pass membrane protein</topology>
    </subcellularLocation>
</comment>
<organism evidence="9 10">
    <name type="scientific">Candidatus Thiodiazotropha endoloripes</name>
    <dbReference type="NCBI Taxonomy" id="1818881"/>
    <lineage>
        <taxon>Bacteria</taxon>
        <taxon>Pseudomonadati</taxon>
        <taxon>Pseudomonadota</taxon>
        <taxon>Gammaproteobacteria</taxon>
        <taxon>Chromatiales</taxon>
        <taxon>Sedimenticolaceae</taxon>
        <taxon>Candidatus Thiodiazotropha</taxon>
    </lineage>
</organism>
<evidence type="ECO:0000256" key="4">
    <source>
        <dbReference type="ARBA" id="ARBA00022692"/>
    </source>
</evidence>
<evidence type="ECO:0008006" key="11">
    <source>
        <dbReference type="Google" id="ProtNLM"/>
    </source>
</evidence>
<keyword evidence="6" id="KW-0472">Membrane</keyword>
<dbReference type="GO" id="GO:0015483">
    <property type="term" value="F:long-chain fatty acid transporting porin activity"/>
    <property type="evidence" value="ECO:0007669"/>
    <property type="project" value="TreeGrafter"/>
</dbReference>
<comment type="similarity">
    <text evidence="2">Belongs to the OmpP1/FadL family.</text>
</comment>
<dbReference type="PANTHER" id="PTHR35093">
    <property type="entry name" value="OUTER MEMBRANE PROTEIN NMB0088-RELATED"/>
    <property type="match status" value="1"/>
</dbReference>
<dbReference type="Gene3D" id="2.40.160.60">
    <property type="entry name" value="Outer membrane protein transport protein (OMPP1/FadL/TodX)"/>
    <property type="match status" value="1"/>
</dbReference>
<proteinExistence type="inferred from homology"/>
<dbReference type="AlphaFoldDB" id="A0A1E2UPQ7"/>
<keyword evidence="5 8" id="KW-0732">Signal</keyword>
<gene>
    <name evidence="9" type="ORF">A3196_08205</name>
</gene>
<feature type="signal peptide" evidence="8">
    <location>
        <begin position="1"/>
        <end position="29"/>
    </location>
</feature>
<dbReference type="Proteomes" id="UP000094849">
    <property type="component" value="Unassembled WGS sequence"/>
</dbReference>
<dbReference type="PANTHER" id="PTHR35093:SF8">
    <property type="entry name" value="OUTER MEMBRANE PROTEIN NMB0088-RELATED"/>
    <property type="match status" value="1"/>
</dbReference>
<feature type="chain" id="PRO_5009119054" description="Aromatic hydrocarbon degradation protein" evidence="8">
    <location>
        <begin position="30"/>
        <end position="425"/>
    </location>
</feature>
<dbReference type="STRING" id="1818881.A3196_08205"/>
<dbReference type="Pfam" id="PF03349">
    <property type="entry name" value="Toluene_X"/>
    <property type="match status" value="1"/>
</dbReference>
<keyword evidence="3" id="KW-1134">Transmembrane beta strand</keyword>
<keyword evidence="4" id="KW-0812">Transmembrane</keyword>
<protein>
    <recommendedName>
        <fullName evidence="11">Aromatic hydrocarbon degradation protein</fullName>
    </recommendedName>
</protein>
<dbReference type="EMBL" id="LVJZ01000003">
    <property type="protein sequence ID" value="ODB96738.1"/>
    <property type="molecule type" value="Genomic_DNA"/>
</dbReference>
<comment type="caution">
    <text evidence="9">The sequence shown here is derived from an EMBL/GenBank/DDBJ whole genome shotgun (WGS) entry which is preliminary data.</text>
</comment>
<dbReference type="GO" id="GO:0009279">
    <property type="term" value="C:cell outer membrane"/>
    <property type="evidence" value="ECO:0007669"/>
    <property type="project" value="UniProtKB-SubCell"/>
</dbReference>
<dbReference type="OrthoDB" id="19849at2"/>
<sequence length="425" mass="45866">MHHKNKFQTTTLAVACSSALLMASSGAQASGFAIPELSIAGTATSNALVANHEVLGAIPYNPAAMSFHEGSSVSLGTNLVLPDLSVDTGSGSVDSEGNELVAVPAISAHATLNEEWSLGISVNAPFGLETDWETDTYSDQYPLGSFMPTQTKLEIVAFSPSASYKLNDQAALAIGVDYYWMREVLFNSVLNDGGTYPGFNLEGDGQGVGFNLGGLLVVDSWSFGLSYHSSSKIKAEGTLDDDVGVLPSTLSDEVTATLELPWRLQVGARYEATEKLAIEFDYTRTGWNKFDTLEVKNEQFGSNVFTSVNDFDNASAYRLGVTYDFTKATQLRIGYTYDETPQKDDYFSPRVPDADRQLYSLGVGHTIDDGWTFDVAYMYVDFDKRTINSSKAAVAGEELNGTTAVNGTYDSSVHLFGLGVTKTFM</sequence>
<dbReference type="InterPro" id="IPR005017">
    <property type="entry name" value="OMPP1/FadL/TodX"/>
</dbReference>
<evidence type="ECO:0000256" key="7">
    <source>
        <dbReference type="ARBA" id="ARBA00023237"/>
    </source>
</evidence>
<keyword evidence="7" id="KW-0998">Cell outer membrane</keyword>
<evidence type="ECO:0000256" key="1">
    <source>
        <dbReference type="ARBA" id="ARBA00004571"/>
    </source>
</evidence>
<evidence type="ECO:0000256" key="5">
    <source>
        <dbReference type="ARBA" id="ARBA00022729"/>
    </source>
</evidence>
<evidence type="ECO:0000256" key="2">
    <source>
        <dbReference type="ARBA" id="ARBA00008163"/>
    </source>
</evidence>
<evidence type="ECO:0000313" key="10">
    <source>
        <dbReference type="Proteomes" id="UP000094849"/>
    </source>
</evidence>
<name>A0A1E2UPQ7_9GAMM</name>
<keyword evidence="10" id="KW-1185">Reference proteome</keyword>
<reference evidence="9 10" key="1">
    <citation type="submission" date="2016-03" db="EMBL/GenBank/DDBJ databases">
        <title>Chemosynthetic sulphur-oxidizing symbionts of marine invertebrate animals are capable of nitrogen fixation.</title>
        <authorList>
            <person name="Petersen J.M."/>
            <person name="Kemper A."/>
            <person name="Gruber-Vodicka H."/>
            <person name="Cardini U."/>
            <person name="Geest Mvander."/>
            <person name="Kleiner M."/>
            <person name="Bulgheresi S."/>
            <person name="Fussmann M."/>
            <person name="Herbold C."/>
            <person name="Seah B.K.B."/>
            <person name="Antony C.Paul."/>
            <person name="Liu D."/>
            <person name="Belitz A."/>
            <person name="Weber M."/>
        </authorList>
    </citation>
    <scope>NUCLEOTIDE SEQUENCE [LARGE SCALE GENOMIC DNA]</scope>
    <source>
        <strain evidence="9">G_D</strain>
    </source>
</reference>
<accession>A0A1E2UPQ7</accession>
<evidence type="ECO:0000256" key="3">
    <source>
        <dbReference type="ARBA" id="ARBA00022452"/>
    </source>
</evidence>